<keyword evidence="1" id="KW-0472">Membrane</keyword>
<keyword evidence="1" id="KW-0812">Transmembrane</keyword>
<feature type="transmembrane region" description="Helical" evidence="1">
    <location>
        <begin position="359"/>
        <end position="378"/>
    </location>
</feature>
<feature type="transmembrane region" description="Helical" evidence="1">
    <location>
        <begin position="6"/>
        <end position="27"/>
    </location>
</feature>
<feature type="non-terminal residue" evidence="2">
    <location>
        <position position="380"/>
    </location>
</feature>
<dbReference type="AlphaFoldDB" id="A0A4V1IW63"/>
<protein>
    <submittedName>
        <fullName evidence="2">Uncharacterized protein</fullName>
    </submittedName>
</protein>
<feature type="transmembrane region" description="Helical" evidence="1">
    <location>
        <begin position="292"/>
        <end position="315"/>
    </location>
</feature>
<feature type="transmembrane region" description="Helical" evidence="1">
    <location>
        <begin position="71"/>
        <end position="89"/>
    </location>
</feature>
<sequence length="380" mass="42428">MTALEIFIIVFLAVYLPVQLATLWVAWKLRRLPAIRHRSLSFTILIVLMDTAIVLHEFLPLLMLDTYPCSVSLWIVGMLMPTASVLWIARFYRLAALYRWNEQELLRYGQPSRSSAATISSDALLPEYCESTTSPTNSRYHLGEPERHENPADRALDNIHTIRSSRHVHRSPSDATHCTDDDDAVAITVSCDHLVDIRHSNDQPQNGMRPAHVGNIYMARKRAHSTRASVSKSKKRIGPVDFILDHYTDRGVLWTMAVVGVVMLIICAVVKLKHQIFDERPYFGCGINIIDTIPVLISLFLILVVGGGMIATRVARARDNYGIRTELIAAVVASTVTLLTSMTLILVASRRNPTSKLAFSTPLGFTVATMLHGFAITLSQ</sequence>
<name>A0A4V1IW63_9FUNG</name>
<proteinExistence type="predicted"/>
<keyword evidence="1" id="KW-1133">Transmembrane helix</keyword>
<feature type="transmembrane region" description="Helical" evidence="1">
    <location>
        <begin position="327"/>
        <end position="347"/>
    </location>
</feature>
<evidence type="ECO:0000313" key="3">
    <source>
        <dbReference type="Proteomes" id="UP000271241"/>
    </source>
</evidence>
<organism evidence="2 3">
    <name type="scientific">Thamnocephalis sphaerospora</name>
    <dbReference type="NCBI Taxonomy" id="78915"/>
    <lineage>
        <taxon>Eukaryota</taxon>
        <taxon>Fungi</taxon>
        <taxon>Fungi incertae sedis</taxon>
        <taxon>Zoopagomycota</taxon>
        <taxon>Zoopagomycotina</taxon>
        <taxon>Zoopagomycetes</taxon>
        <taxon>Zoopagales</taxon>
        <taxon>Sigmoideomycetaceae</taxon>
        <taxon>Thamnocephalis</taxon>
    </lineage>
</organism>
<evidence type="ECO:0000313" key="2">
    <source>
        <dbReference type="EMBL" id="RKP06459.1"/>
    </source>
</evidence>
<evidence type="ECO:0000256" key="1">
    <source>
        <dbReference type="SAM" id="Phobius"/>
    </source>
</evidence>
<feature type="transmembrane region" description="Helical" evidence="1">
    <location>
        <begin position="39"/>
        <end position="59"/>
    </location>
</feature>
<feature type="transmembrane region" description="Helical" evidence="1">
    <location>
        <begin position="252"/>
        <end position="272"/>
    </location>
</feature>
<reference evidence="3" key="1">
    <citation type="journal article" date="2018" name="Nat. Microbiol.">
        <title>Leveraging single-cell genomics to expand the fungal tree of life.</title>
        <authorList>
            <person name="Ahrendt S.R."/>
            <person name="Quandt C.A."/>
            <person name="Ciobanu D."/>
            <person name="Clum A."/>
            <person name="Salamov A."/>
            <person name="Andreopoulos B."/>
            <person name="Cheng J.F."/>
            <person name="Woyke T."/>
            <person name="Pelin A."/>
            <person name="Henrissat B."/>
            <person name="Reynolds N.K."/>
            <person name="Benny G.L."/>
            <person name="Smith M.E."/>
            <person name="James T.Y."/>
            <person name="Grigoriev I.V."/>
        </authorList>
    </citation>
    <scope>NUCLEOTIDE SEQUENCE [LARGE SCALE GENOMIC DNA]</scope>
    <source>
        <strain evidence="3">RSA 1356</strain>
    </source>
</reference>
<accession>A0A4V1IW63</accession>
<dbReference type="EMBL" id="KZ992880">
    <property type="protein sequence ID" value="RKP06459.1"/>
    <property type="molecule type" value="Genomic_DNA"/>
</dbReference>
<keyword evidence="3" id="KW-1185">Reference proteome</keyword>
<gene>
    <name evidence="2" type="ORF">THASP1DRAFT_31731</name>
</gene>
<dbReference type="OrthoDB" id="5580053at2759"/>
<dbReference type="Proteomes" id="UP000271241">
    <property type="component" value="Unassembled WGS sequence"/>
</dbReference>